<evidence type="ECO:0000259" key="7">
    <source>
        <dbReference type="Pfam" id="PF03942"/>
    </source>
</evidence>
<evidence type="ECO:0000256" key="4">
    <source>
        <dbReference type="ARBA" id="ARBA00022694"/>
    </source>
</evidence>
<accession>A0A813HFT0</accession>
<evidence type="ECO:0000256" key="3">
    <source>
        <dbReference type="ARBA" id="ARBA00022691"/>
    </source>
</evidence>
<dbReference type="Proteomes" id="UP000654075">
    <property type="component" value="Unassembled WGS sequence"/>
</dbReference>
<evidence type="ECO:0000256" key="1">
    <source>
        <dbReference type="ARBA" id="ARBA00012386"/>
    </source>
</evidence>
<evidence type="ECO:0000256" key="6">
    <source>
        <dbReference type="SAM" id="Phobius"/>
    </source>
</evidence>
<keyword evidence="6" id="KW-0472">Membrane</keyword>
<comment type="catalytic activity">
    <reaction evidence="5">
        <text>a uridine in tRNA + S-adenosyl-L-methionine = a 3-[(3S)-3-amino-3-carboxypropyl]uridine in tRNA + S-methyl-5'-thioadenosine + H(+)</text>
        <dbReference type="Rhea" id="RHEA:62432"/>
        <dbReference type="Rhea" id="RHEA-COMP:13339"/>
        <dbReference type="Rhea" id="RHEA-COMP:16092"/>
        <dbReference type="ChEBI" id="CHEBI:15378"/>
        <dbReference type="ChEBI" id="CHEBI:17509"/>
        <dbReference type="ChEBI" id="CHEBI:59789"/>
        <dbReference type="ChEBI" id="CHEBI:65315"/>
        <dbReference type="ChEBI" id="CHEBI:82930"/>
        <dbReference type="EC" id="2.5.1.25"/>
    </reaction>
</comment>
<protein>
    <recommendedName>
        <fullName evidence="1">tRNA-uridine aminocarboxypropyltransferase</fullName>
        <ecNumber evidence="1">2.5.1.25</ecNumber>
    </recommendedName>
</protein>
<keyword evidence="9" id="KW-1185">Reference proteome</keyword>
<keyword evidence="4" id="KW-0819">tRNA processing</keyword>
<dbReference type="OrthoDB" id="544179at2759"/>
<dbReference type="EMBL" id="CAJNNV010031652">
    <property type="protein sequence ID" value="CAE8637217.1"/>
    <property type="molecule type" value="Genomic_DNA"/>
</dbReference>
<feature type="domain" description="DTW" evidence="7">
    <location>
        <begin position="2"/>
        <end position="151"/>
    </location>
</feature>
<name>A0A813HFT0_POLGL</name>
<dbReference type="InterPro" id="IPR005636">
    <property type="entry name" value="DTW"/>
</dbReference>
<dbReference type="GO" id="GO:0016432">
    <property type="term" value="F:tRNA-uridine aminocarboxypropyltransferase activity"/>
    <property type="evidence" value="ECO:0007669"/>
    <property type="project" value="UniProtKB-EC"/>
</dbReference>
<keyword evidence="3" id="KW-0949">S-adenosyl-L-methionine</keyword>
<evidence type="ECO:0000313" key="8">
    <source>
        <dbReference type="EMBL" id="CAE8637217.1"/>
    </source>
</evidence>
<feature type="transmembrane region" description="Helical" evidence="6">
    <location>
        <begin position="159"/>
        <end position="178"/>
    </location>
</feature>
<reference evidence="8" key="1">
    <citation type="submission" date="2021-02" db="EMBL/GenBank/DDBJ databases">
        <authorList>
            <person name="Dougan E. K."/>
            <person name="Rhodes N."/>
            <person name="Thang M."/>
            <person name="Chan C."/>
        </authorList>
    </citation>
    <scope>NUCLEOTIDE SEQUENCE</scope>
</reference>
<keyword evidence="2" id="KW-0808">Transferase</keyword>
<dbReference type="AlphaFoldDB" id="A0A813HFT0"/>
<keyword evidence="6" id="KW-0812">Transmembrane</keyword>
<feature type="non-terminal residue" evidence="8">
    <location>
        <position position="179"/>
    </location>
</feature>
<sequence length="179" mass="19642">EHEKQLQDALAEAGEGASVLYPSPDAVLASDLANLQPHGHGDLWERFRSALCACGSGRDASTVTRQRCVVVLDGGWKETRKMNQSIDGTVTRCSVRSATRDEYGGTRKYKGNARDDVGRVQTAAAFIAFLKELGEDPEGAASLSEGLTRYTEKFDRPACLCYFYCCVVVVVMFSSWLLY</sequence>
<evidence type="ECO:0000256" key="2">
    <source>
        <dbReference type="ARBA" id="ARBA00022679"/>
    </source>
</evidence>
<evidence type="ECO:0000256" key="5">
    <source>
        <dbReference type="ARBA" id="ARBA00048718"/>
    </source>
</evidence>
<keyword evidence="6" id="KW-1133">Transmembrane helix</keyword>
<organism evidence="8 9">
    <name type="scientific">Polarella glacialis</name>
    <name type="common">Dinoflagellate</name>
    <dbReference type="NCBI Taxonomy" id="89957"/>
    <lineage>
        <taxon>Eukaryota</taxon>
        <taxon>Sar</taxon>
        <taxon>Alveolata</taxon>
        <taxon>Dinophyceae</taxon>
        <taxon>Suessiales</taxon>
        <taxon>Suessiaceae</taxon>
        <taxon>Polarella</taxon>
    </lineage>
</organism>
<proteinExistence type="predicted"/>
<dbReference type="Pfam" id="PF03942">
    <property type="entry name" value="DTW"/>
    <property type="match status" value="1"/>
</dbReference>
<comment type="caution">
    <text evidence="8">The sequence shown here is derived from an EMBL/GenBank/DDBJ whole genome shotgun (WGS) entry which is preliminary data.</text>
</comment>
<dbReference type="GO" id="GO:0008033">
    <property type="term" value="P:tRNA processing"/>
    <property type="evidence" value="ECO:0007669"/>
    <property type="project" value="UniProtKB-KW"/>
</dbReference>
<evidence type="ECO:0000313" key="9">
    <source>
        <dbReference type="Proteomes" id="UP000654075"/>
    </source>
</evidence>
<dbReference type="EC" id="2.5.1.25" evidence="1"/>
<gene>
    <name evidence="8" type="ORF">PGLA1383_LOCUS52605</name>
</gene>